<sequence>MLVTVDTGHIDLVHNTEVLEAALNELPAGWIVDLEFFKEGTFSFVKTHAAWFVPSDGSLDYEDPSDFISTIQGDNHLKKEAMSVAFRQPEISDVAKQQNEAIQKCRDAVNGEMILDNRFIKYRNFFLDMENDLKPIGLLAVANNIFLKEYQDDHDFMKLFTKKGDEK</sequence>
<organism evidence="1">
    <name type="scientific">Siphoviridae sp. ctLfk13</name>
    <dbReference type="NCBI Taxonomy" id="2826251"/>
    <lineage>
        <taxon>Viruses</taxon>
        <taxon>Duplodnaviria</taxon>
        <taxon>Heunggongvirae</taxon>
        <taxon>Uroviricota</taxon>
        <taxon>Caudoviricetes</taxon>
    </lineage>
</organism>
<proteinExistence type="predicted"/>
<name>A0A8S5N1S1_9CAUD</name>
<evidence type="ECO:0000313" key="1">
    <source>
        <dbReference type="EMBL" id="DAD88424.1"/>
    </source>
</evidence>
<protein>
    <submittedName>
        <fullName evidence="1">Uncharacterized protein</fullName>
    </submittedName>
</protein>
<reference evidence="1" key="1">
    <citation type="journal article" date="2021" name="Proc. Natl. Acad. Sci. U.S.A.">
        <title>A Catalog of Tens of Thousands of Viruses from Human Metagenomes Reveals Hidden Associations with Chronic Diseases.</title>
        <authorList>
            <person name="Tisza M.J."/>
            <person name="Buck C.B."/>
        </authorList>
    </citation>
    <scope>NUCLEOTIDE SEQUENCE</scope>
    <source>
        <strain evidence="1">CtLfk13</strain>
    </source>
</reference>
<accession>A0A8S5N1S1</accession>
<dbReference type="EMBL" id="BK015040">
    <property type="protein sequence ID" value="DAD88424.1"/>
    <property type="molecule type" value="Genomic_DNA"/>
</dbReference>